<evidence type="ECO:0000256" key="8">
    <source>
        <dbReference type="RuleBase" id="RU364068"/>
    </source>
</evidence>
<keyword evidence="4 7" id="KW-0479">Metal-binding</keyword>
<evidence type="ECO:0000256" key="7">
    <source>
        <dbReference type="PIRSR" id="PIRSR600760-2"/>
    </source>
</evidence>
<organism evidence="9 10">
    <name type="scientific">Nakamurella flavida</name>
    <dbReference type="NCBI Taxonomy" id="363630"/>
    <lineage>
        <taxon>Bacteria</taxon>
        <taxon>Bacillati</taxon>
        <taxon>Actinomycetota</taxon>
        <taxon>Actinomycetes</taxon>
        <taxon>Nakamurellales</taxon>
        <taxon>Nakamurellaceae</taxon>
        <taxon>Nakamurella</taxon>
    </lineage>
</organism>
<name>A0A939C1I2_9ACTN</name>
<evidence type="ECO:0000256" key="6">
    <source>
        <dbReference type="ARBA" id="ARBA00022842"/>
    </source>
</evidence>
<feature type="binding site" evidence="7">
    <location>
        <position position="99"/>
    </location>
    <ligand>
        <name>Mg(2+)</name>
        <dbReference type="ChEBI" id="CHEBI:18420"/>
        <label>1</label>
        <note>catalytic</note>
    </ligand>
</feature>
<dbReference type="GO" id="GO:0006020">
    <property type="term" value="P:inositol metabolic process"/>
    <property type="evidence" value="ECO:0007669"/>
    <property type="project" value="TreeGrafter"/>
</dbReference>
<keyword evidence="5 8" id="KW-0378">Hydrolase</keyword>
<dbReference type="Gene3D" id="3.30.540.10">
    <property type="entry name" value="Fructose-1,6-Bisphosphatase, subunit A, domain 1"/>
    <property type="match status" value="1"/>
</dbReference>
<evidence type="ECO:0000256" key="5">
    <source>
        <dbReference type="ARBA" id="ARBA00022801"/>
    </source>
</evidence>
<dbReference type="EMBL" id="JAERWL010000012">
    <property type="protein sequence ID" value="MBM9477718.1"/>
    <property type="molecule type" value="Genomic_DNA"/>
</dbReference>
<evidence type="ECO:0000256" key="3">
    <source>
        <dbReference type="ARBA" id="ARBA00009759"/>
    </source>
</evidence>
<comment type="caution">
    <text evidence="9">The sequence shown here is derived from an EMBL/GenBank/DDBJ whole genome shotgun (WGS) entry which is preliminary data.</text>
</comment>
<dbReference type="CDD" id="cd01639">
    <property type="entry name" value="IMPase"/>
    <property type="match status" value="1"/>
</dbReference>
<feature type="binding site" evidence="7">
    <location>
        <position position="102"/>
    </location>
    <ligand>
        <name>Mg(2+)</name>
        <dbReference type="ChEBI" id="CHEBI:18420"/>
        <label>1</label>
        <note>catalytic</note>
    </ligand>
</feature>
<dbReference type="GO" id="GO:0007165">
    <property type="term" value="P:signal transduction"/>
    <property type="evidence" value="ECO:0007669"/>
    <property type="project" value="TreeGrafter"/>
</dbReference>
<comment type="similarity">
    <text evidence="3 8">Belongs to the inositol monophosphatase superfamily.</text>
</comment>
<dbReference type="PANTHER" id="PTHR20854">
    <property type="entry name" value="INOSITOL MONOPHOSPHATASE"/>
    <property type="match status" value="1"/>
</dbReference>
<keyword evidence="10" id="KW-1185">Reference proteome</keyword>
<dbReference type="Pfam" id="PF00459">
    <property type="entry name" value="Inositol_P"/>
    <property type="match status" value="1"/>
</dbReference>
<dbReference type="RefSeq" id="WP_205257832.1">
    <property type="nucleotide sequence ID" value="NZ_BAAAPV010000005.1"/>
</dbReference>
<dbReference type="PROSITE" id="PS00629">
    <property type="entry name" value="IMP_1"/>
    <property type="match status" value="1"/>
</dbReference>
<evidence type="ECO:0000313" key="10">
    <source>
        <dbReference type="Proteomes" id="UP000663801"/>
    </source>
</evidence>
<dbReference type="GO" id="GO:0008934">
    <property type="term" value="F:inositol monophosphate 1-phosphatase activity"/>
    <property type="evidence" value="ECO:0007669"/>
    <property type="project" value="InterPro"/>
</dbReference>
<dbReference type="GO" id="GO:0046854">
    <property type="term" value="P:phosphatidylinositol phosphate biosynthetic process"/>
    <property type="evidence" value="ECO:0007669"/>
    <property type="project" value="InterPro"/>
</dbReference>
<comment type="cofactor">
    <cofactor evidence="2 7 8">
        <name>Mg(2+)</name>
        <dbReference type="ChEBI" id="CHEBI:18420"/>
    </cofactor>
</comment>
<protein>
    <recommendedName>
        <fullName evidence="8">Inositol-1-monophosphatase</fullName>
        <ecNumber evidence="8">3.1.3.25</ecNumber>
    </recommendedName>
</protein>
<keyword evidence="6 7" id="KW-0460">Magnesium</keyword>
<dbReference type="PRINTS" id="PR00377">
    <property type="entry name" value="IMPHPHTASES"/>
</dbReference>
<dbReference type="InterPro" id="IPR033942">
    <property type="entry name" value="IMPase"/>
</dbReference>
<reference evidence="9" key="1">
    <citation type="submission" date="2021-01" db="EMBL/GenBank/DDBJ databases">
        <title>KCTC 19127 draft genome.</title>
        <authorList>
            <person name="An D."/>
        </authorList>
    </citation>
    <scope>NUCLEOTIDE SEQUENCE</scope>
    <source>
        <strain evidence="9">KCTC 19127</strain>
    </source>
</reference>
<dbReference type="EC" id="3.1.3.25" evidence="8"/>
<feature type="binding site" evidence="7">
    <location>
        <position position="101"/>
    </location>
    <ligand>
        <name>Mg(2+)</name>
        <dbReference type="ChEBI" id="CHEBI:18420"/>
        <label>1</label>
        <note>catalytic</note>
    </ligand>
</feature>
<dbReference type="InterPro" id="IPR000760">
    <property type="entry name" value="Inositol_monophosphatase-like"/>
</dbReference>
<dbReference type="AlphaFoldDB" id="A0A939C1I2"/>
<evidence type="ECO:0000256" key="2">
    <source>
        <dbReference type="ARBA" id="ARBA00001946"/>
    </source>
</evidence>
<sequence>MTTHTPDAASSADSPVDTAALLDLARRAASAAGAELMRRYGHIEGLRTKSTATDPVSAADLAAEAVLVEMITTERPDDGLLAEEGSSRPSVSGLRWVVDPLDGTVNYLYGLGNFSVSVAVEDGDGALVGVVLDPGTGREYSAVRGEGAFCDGERLQVVDPIPMGQALLGTGFGYDPARRALQGQVIAALLPTVRDIRRTGSAALDMCWVASGKLDAFYEVGLQPWDAAAGGLIAQEAGAVFTALVQLPGGPTRFLTAGPSLHHELSSALAELPVVT</sequence>
<dbReference type="GO" id="GO:0046872">
    <property type="term" value="F:metal ion binding"/>
    <property type="evidence" value="ECO:0007669"/>
    <property type="project" value="UniProtKB-KW"/>
</dbReference>
<dbReference type="SUPFAM" id="SSF56655">
    <property type="entry name" value="Carbohydrate phosphatase"/>
    <property type="match status" value="1"/>
</dbReference>
<evidence type="ECO:0000256" key="4">
    <source>
        <dbReference type="ARBA" id="ARBA00022723"/>
    </source>
</evidence>
<dbReference type="Proteomes" id="UP000663801">
    <property type="component" value="Unassembled WGS sequence"/>
</dbReference>
<dbReference type="PROSITE" id="PS00630">
    <property type="entry name" value="IMP_2"/>
    <property type="match status" value="1"/>
</dbReference>
<dbReference type="Gene3D" id="3.40.190.80">
    <property type="match status" value="1"/>
</dbReference>
<evidence type="ECO:0000313" key="9">
    <source>
        <dbReference type="EMBL" id="MBM9477718.1"/>
    </source>
</evidence>
<dbReference type="InterPro" id="IPR020583">
    <property type="entry name" value="Inositol_monoP_metal-BS"/>
</dbReference>
<proteinExistence type="inferred from homology"/>
<feature type="binding site" evidence="7">
    <location>
        <position position="83"/>
    </location>
    <ligand>
        <name>Mg(2+)</name>
        <dbReference type="ChEBI" id="CHEBI:18420"/>
        <label>1</label>
        <note>catalytic</note>
    </ligand>
</feature>
<gene>
    <name evidence="9" type="ORF">JL107_14800</name>
</gene>
<feature type="binding site" evidence="7">
    <location>
        <position position="226"/>
    </location>
    <ligand>
        <name>Mg(2+)</name>
        <dbReference type="ChEBI" id="CHEBI:18420"/>
        <label>1</label>
        <note>catalytic</note>
    </ligand>
</feature>
<dbReference type="PANTHER" id="PTHR20854:SF4">
    <property type="entry name" value="INOSITOL-1-MONOPHOSPHATASE-RELATED"/>
    <property type="match status" value="1"/>
</dbReference>
<accession>A0A939C1I2</accession>
<dbReference type="InterPro" id="IPR020550">
    <property type="entry name" value="Inositol_monophosphatase_CS"/>
</dbReference>
<comment type="catalytic activity">
    <reaction evidence="1 8">
        <text>a myo-inositol phosphate + H2O = myo-inositol + phosphate</text>
        <dbReference type="Rhea" id="RHEA:24056"/>
        <dbReference type="ChEBI" id="CHEBI:15377"/>
        <dbReference type="ChEBI" id="CHEBI:17268"/>
        <dbReference type="ChEBI" id="CHEBI:43474"/>
        <dbReference type="ChEBI" id="CHEBI:84139"/>
        <dbReference type="EC" id="3.1.3.25"/>
    </reaction>
</comment>
<evidence type="ECO:0000256" key="1">
    <source>
        <dbReference type="ARBA" id="ARBA00001033"/>
    </source>
</evidence>